<organism evidence="2 3">
    <name type="scientific">Apiospora phragmitis</name>
    <dbReference type="NCBI Taxonomy" id="2905665"/>
    <lineage>
        <taxon>Eukaryota</taxon>
        <taxon>Fungi</taxon>
        <taxon>Dikarya</taxon>
        <taxon>Ascomycota</taxon>
        <taxon>Pezizomycotina</taxon>
        <taxon>Sordariomycetes</taxon>
        <taxon>Xylariomycetidae</taxon>
        <taxon>Amphisphaeriales</taxon>
        <taxon>Apiosporaceae</taxon>
        <taxon>Apiospora</taxon>
    </lineage>
</organism>
<dbReference type="GeneID" id="92085266"/>
<protein>
    <recommendedName>
        <fullName evidence="1">Clr5 domain-containing protein</fullName>
    </recommendedName>
</protein>
<reference evidence="2 3" key="1">
    <citation type="submission" date="2023-01" db="EMBL/GenBank/DDBJ databases">
        <title>Analysis of 21 Apiospora genomes using comparative genomics revels a genus with tremendous synthesis potential of carbohydrate active enzymes and secondary metabolites.</title>
        <authorList>
            <person name="Sorensen T."/>
        </authorList>
    </citation>
    <scope>NUCLEOTIDE SEQUENCE [LARGE SCALE GENOMIC DNA]</scope>
    <source>
        <strain evidence="2 3">CBS 135458</strain>
    </source>
</reference>
<sequence>MPPTVIYANKPKNFSLWDSHKDVLKELYLTQKKPLKDAKQVMESEHGFNCDFTTYETTLRDHLGFRKNLKRSDWEAIGTHHEKRQGKESEITFLGDRLTQKRVAKEVDRYRPRMDNASIPMRVPTLPLPASIDIRTPPPASLKALASSQSSENAIVARPRTQWMNTNTELVTRFILGNKPDSVSLQNDMNYLHSGRFSKARANLPINEFAVNLLKLS</sequence>
<comment type="caution">
    <text evidence="2">The sequence shown here is derived from an EMBL/GenBank/DDBJ whole genome shotgun (WGS) entry which is preliminary data.</text>
</comment>
<dbReference type="Proteomes" id="UP001480595">
    <property type="component" value="Unassembled WGS sequence"/>
</dbReference>
<dbReference type="InterPro" id="IPR025676">
    <property type="entry name" value="Clr5_dom"/>
</dbReference>
<dbReference type="EMBL" id="JAQQWL010000001">
    <property type="protein sequence ID" value="KAK8091289.1"/>
    <property type="molecule type" value="Genomic_DNA"/>
</dbReference>
<evidence type="ECO:0000313" key="3">
    <source>
        <dbReference type="Proteomes" id="UP001480595"/>
    </source>
</evidence>
<dbReference type="PANTHER" id="PTHR38788:SF3">
    <property type="entry name" value="CLR5 DOMAIN-CONTAINING PROTEIN"/>
    <property type="match status" value="1"/>
</dbReference>
<dbReference type="RefSeq" id="XP_066722835.1">
    <property type="nucleotide sequence ID" value="XM_066852203.1"/>
</dbReference>
<keyword evidence="3" id="KW-1185">Reference proteome</keyword>
<evidence type="ECO:0000313" key="2">
    <source>
        <dbReference type="EMBL" id="KAK8091289.1"/>
    </source>
</evidence>
<name>A0ABR1X7F8_9PEZI</name>
<accession>A0ABR1X7F8</accession>
<feature type="domain" description="Clr5" evidence="1">
    <location>
        <begin position="17"/>
        <end position="60"/>
    </location>
</feature>
<proteinExistence type="predicted"/>
<gene>
    <name evidence="2" type="ORF">PG994_000794</name>
</gene>
<evidence type="ECO:0000259" key="1">
    <source>
        <dbReference type="Pfam" id="PF14420"/>
    </source>
</evidence>
<dbReference type="Pfam" id="PF14420">
    <property type="entry name" value="Clr5"/>
    <property type="match status" value="1"/>
</dbReference>
<dbReference type="PANTHER" id="PTHR38788">
    <property type="entry name" value="CLR5 DOMAIN-CONTAINING PROTEIN"/>
    <property type="match status" value="1"/>
</dbReference>